<dbReference type="Pfam" id="PF02826">
    <property type="entry name" value="2-Hacid_dh_C"/>
    <property type="match status" value="1"/>
</dbReference>
<dbReference type="FunFam" id="3.40.50.720:FF:000203">
    <property type="entry name" value="D-3-phosphoglycerate dehydrogenase (SerA)"/>
    <property type="match status" value="1"/>
</dbReference>
<dbReference type="PROSITE" id="PS00670">
    <property type="entry name" value="D_2_HYDROXYACID_DH_2"/>
    <property type="match status" value="1"/>
</dbReference>
<dbReference type="InterPro" id="IPR029752">
    <property type="entry name" value="D-isomer_DH_CS1"/>
</dbReference>
<protein>
    <recommendedName>
        <fullName evidence="9">D-isomer specific 2-hydroxyacid dehydrogenase NAD-binding domain-containing protein</fullName>
    </recommendedName>
</protein>
<evidence type="ECO:0000256" key="3">
    <source>
        <dbReference type="ARBA" id="ARBA00023027"/>
    </source>
</evidence>
<dbReference type="GO" id="GO:0051287">
    <property type="term" value="F:NAD binding"/>
    <property type="evidence" value="ECO:0007669"/>
    <property type="project" value="InterPro"/>
</dbReference>
<dbReference type="PROSITE" id="PS00671">
    <property type="entry name" value="D_2_HYDROXYACID_DH_3"/>
    <property type="match status" value="1"/>
</dbReference>
<dbReference type="RefSeq" id="XP_040691136.1">
    <property type="nucleotide sequence ID" value="XM_040835041.1"/>
</dbReference>
<dbReference type="InterPro" id="IPR006139">
    <property type="entry name" value="D-isomer_2_OHA_DH_cat_dom"/>
</dbReference>
<evidence type="ECO:0008006" key="9">
    <source>
        <dbReference type="Google" id="ProtNLM"/>
    </source>
</evidence>
<dbReference type="OrthoDB" id="9991913at2759"/>
<sequence>MNTTLKSPSLARQLTTSSKPSLLLIGQLQHCQREWDNLHSKYKLLQFRGNRAQFLSSCKFGLFDGTVGLYRTNSITETGHFDHELISTLPRTLKFIGLNGAGYDGMDINALAQRGIKVSNTPGVVAGATADVAMFLILGALRRAMIPLEAIRNGQWKGDTPLGNDPGGKILGIIGMGSIGQALARRAAAFGMKIMYHNRSRLPEEKEGVASYATFDQVLQFSDILSLNLPATPQTHHLISEQEFQKMKDGVVVINTARGSLLDEEALVKALQTGKVSSAGLDVYGNEPRVHPELLNDKRIMILPHIGTTTVETKRNMELLAIQNLENALDREELLTPIPEC</sequence>
<comment type="similarity">
    <text evidence="1 4">Belongs to the D-isomer specific 2-hydroxyacid dehydrogenase family.</text>
</comment>
<dbReference type="VEuPathDB" id="FungiDB:ASPWEDRAFT_39145"/>
<proteinExistence type="inferred from homology"/>
<feature type="domain" description="D-isomer specific 2-hydroxyacid dehydrogenase catalytic" evidence="5">
    <location>
        <begin position="77"/>
        <end position="336"/>
    </location>
</feature>
<evidence type="ECO:0000259" key="6">
    <source>
        <dbReference type="Pfam" id="PF02826"/>
    </source>
</evidence>
<feature type="domain" description="D-isomer specific 2-hydroxyacid dehydrogenase NAD-binding" evidence="6">
    <location>
        <begin position="135"/>
        <end position="307"/>
    </location>
</feature>
<keyword evidence="3" id="KW-0520">NAD</keyword>
<dbReference type="PANTHER" id="PTHR10996:SF257">
    <property type="entry name" value="GLYOXYLATE REDUCTASE 1"/>
    <property type="match status" value="1"/>
</dbReference>
<dbReference type="PROSITE" id="PS00065">
    <property type="entry name" value="D_2_HYDROXYACID_DH_1"/>
    <property type="match status" value="1"/>
</dbReference>
<keyword evidence="2 4" id="KW-0560">Oxidoreductase</keyword>
<reference evidence="8" key="1">
    <citation type="journal article" date="2017" name="Genome Biol.">
        <title>Comparative genomics reveals high biological diversity and specific adaptations in the industrially and medically important fungal genus Aspergillus.</title>
        <authorList>
            <person name="de Vries R.P."/>
            <person name="Riley R."/>
            <person name="Wiebenga A."/>
            <person name="Aguilar-Osorio G."/>
            <person name="Amillis S."/>
            <person name="Uchima C.A."/>
            <person name="Anderluh G."/>
            <person name="Asadollahi M."/>
            <person name="Askin M."/>
            <person name="Barry K."/>
            <person name="Battaglia E."/>
            <person name="Bayram O."/>
            <person name="Benocci T."/>
            <person name="Braus-Stromeyer S.A."/>
            <person name="Caldana C."/>
            <person name="Canovas D."/>
            <person name="Cerqueira G.C."/>
            <person name="Chen F."/>
            <person name="Chen W."/>
            <person name="Choi C."/>
            <person name="Clum A."/>
            <person name="Dos Santos R.A."/>
            <person name="Damasio A.R."/>
            <person name="Diallinas G."/>
            <person name="Emri T."/>
            <person name="Fekete E."/>
            <person name="Flipphi M."/>
            <person name="Freyberg S."/>
            <person name="Gallo A."/>
            <person name="Gournas C."/>
            <person name="Habgood R."/>
            <person name="Hainaut M."/>
            <person name="Harispe M.L."/>
            <person name="Henrissat B."/>
            <person name="Hilden K.S."/>
            <person name="Hope R."/>
            <person name="Hossain A."/>
            <person name="Karabika E."/>
            <person name="Karaffa L."/>
            <person name="Karanyi Z."/>
            <person name="Krasevec N."/>
            <person name="Kuo A."/>
            <person name="Kusch H."/>
            <person name="LaButti K."/>
            <person name="Lagendijk E.L."/>
            <person name="Lapidus A."/>
            <person name="Levasseur A."/>
            <person name="Lindquist E."/>
            <person name="Lipzen A."/>
            <person name="Logrieco A.F."/>
            <person name="MacCabe A."/>
            <person name="Maekelae M.R."/>
            <person name="Malavazi I."/>
            <person name="Melin P."/>
            <person name="Meyer V."/>
            <person name="Mielnichuk N."/>
            <person name="Miskei M."/>
            <person name="Molnar A.P."/>
            <person name="Mule G."/>
            <person name="Ngan C.Y."/>
            <person name="Orejas M."/>
            <person name="Orosz E."/>
            <person name="Ouedraogo J.P."/>
            <person name="Overkamp K.M."/>
            <person name="Park H.-S."/>
            <person name="Perrone G."/>
            <person name="Piumi F."/>
            <person name="Punt P.J."/>
            <person name="Ram A.F."/>
            <person name="Ramon A."/>
            <person name="Rauscher S."/>
            <person name="Record E."/>
            <person name="Riano-Pachon D.M."/>
            <person name="Robert V."/>
            <person name="Roehrig J."/>
            <person name="Ruller R."/>
            <person name="Salamov A."/>
            <person name="Salih N.S."/>
            <person name="Samson R.A."/>
            <person name="Sandor E."/>
            <person name="Sanguinetti M."/>
            <person name="Schuetze T."/>
            <person name="Sepcic K."/>
            <person name="Shelest E."/>
            <person name="Sherlock G."/>
            <person name="Sophianopoulou V."/>
            <person name="Squina F.M."/>
            <person name="Sun H."/>
            <person name="Susca A."/>
            <person name="Todd R.B."/>
            <person name="Tsang A."/>
            <person name="Unkles S.E."/>
            <person name="van de Wiele N."/>
            <person name="van Rossen-Uffink D."/>
            <person name="Oliveira J.V."/>
            <person name="Vesth T.C."/>
            <person name="Visser J."/>
            <person name="Yu J.-H."/>
            <person name="Zhou M."/>
            <person name="Andersen M.R."/>
            <person name="Archer D.B."/>
            <person name="Baker S.E."/>
            <person name="Benoit I."/>
            <person name="Brakhage A.A."/>
            <person name="Braus G.H."/>
            <person name="Fischer R."/>
            <person name="Frisvad J.C."/>
            <person name="Goldman G.H."/>
            <person name="Houbraken J."/>
            <person name="Oakley B."/>
            <person name="Pocsi I."/>
            <person name="Scazzocchio C."/>
            <person name="Seiboth B."/>
            <person name="vanKuyk P.A."/>
            <person name="Wortman J."/>
            <person name="Dyer P.S."/>
            <person name="Grigoriev I.V."/>
        </authorList>
    </citation>
    <scope>NUCLEOTIDE SEQUENCE [LARGE SCALE GENOMIC DNA]</scope>
    <source>
        <strain evidence="8">DTO 134E9</strain>
    </source>
</reference>
<dbReference type="STRING" id="1073089.A0A1L9RR78"/>
<keyword evidence="8" id="KW-1185">Reference proteome</keyword>
<evidence type="ECO:0000256" key="1">
    <source>
        <dbReference type="ARBA" id="ARBA00005854"/>
    </source>
</evidence>
<dbReference type="SUPFAM" id="SSF52283">
    <property type="entry name" value="Formate/glycerate dehydrogenase catalytic domain-like"/>
    <property type="match status" value="1"/>
</dbReference>
<dbReference type="CDD" id="cd12168">
    <property type="entry name" value="Mand_dh_like"/>
    <property type="match status" value="1"/>
</dbReference>
<dbReference type="InterPro" id="IPR050223">
    <property type="entry name" value="D-isomer_2-hydroxyacid_DH"/>
</dbReference>
<dbReference type="GO" id="GO:0030267">
    <property type="term" value="F:glyoxylate reductase (NADPH) activity"/>
    <property type="evidence" value="ECO:0007669"/>
    <property type="project" value="TreeGrafter"/>
</dbReference>
<accession>A0A1L9RR78</accession>
<dbReference type="GO" id="GO:0016618">
    <property type="term" value="F:hydroxypyruvate reductase [NAD(P)H] activity"/>
    <property type="evidence" value="ECO:0007669"/>
    <property type="project" value="TreeGrafter"/>
</dbReference>
<evidence type="ECO:0000256" key="2">
    <source>
        <dbReference type="ARBA" id="ARBA00023002"/>
    </source>
</evidence>
<dbReference type="SUPFAM" id="SSF51735">
    <property type="entry name" value="NAD(P)-binding Rossmann-fold domains"/>
    <property type="match status" value="1"/>
</dbReference>
<dbReference type="EMBL" id="KV878211">
    <property type="protein sequence ID" value="OJJ37460.1"/>
    <property type="molecule type" value="Genomic_DNA"/>
</dbReference>
<dbReference type="Proteomes" id="UP000184383">
    <property type="component" value="Unassembled WGS sequence"/>
</dbReference>
<dbReference type="InterPro" id="IPR029753">
    <property type="entry name" value="D-isomer_DH_CS"/>
</dbReference>
<evidence type="ECO:0000313" key="8">
    <source>
        <dbReference type="Proteomes" id="UP000184383"/>
    </source>
</evidence>
<dbReference type="GeneID" id="63750889"/>
<evidence type="ECO:0000313" key="7">
    <source>
        <dbReference type="EMBL" id="OJJ37460.1"/>
    </source>
</evidence>
<dbReference type="InterPro" id="IPR036291">
    <property type="entry name" value="NAD(P)-bd_dom_sf"/>
</dbReference>
<evidence type="ECO:0000256" key="4">
    <source>
        <dbReference type="RuleBase" id="RU003719"/>
    </source>
</evidence>
<evidence type="ECO:0000259" key="5">
    <source>
        <dbReference type="Pfam" id="PF00389"/>
    </source>
</evidence>
<gene>
    <name evidence="7" type="ORF">ASPWEDRAFT_39145</name>
</gene>
<dbReference type="Gene3D" id="3.40.50.720">
    <property type="entry name" value="NAD(P)-binding Rossmann-like Domain"/>
    <property type="match status" value="2"/>
</dbReference>
<dbReference type="InterPro" id="IPR006140">
    <property type="entry name" value="D-isomer_DH_NAD-bd"/>
</dbReference>
<dbReference type="PANTHER" id="PTHR10996">
    <property type="entry name" value="2-HYDROXYACID DEHYDROGENASE-RELATED"/>
    <property type="match status" value="1"/>
</dbReference>
<dbReference type="Pfam" id="PF00389">
    <property type="entry name" value="2-Hacid_dh"/>
    <property type="match status" value="1"/>
</dbReference>
<organism evidence="7 8">
    <name type="scientific">Aspergillus wentii DTO 134E9</name>
    <dbReference type="NCBI Taxonomy" id="1073089"/>
    <lineage>
        <taxon>Eukaryota</taxon>
        <taxon>Fungi</taxon>
        <taxon>Dikarya</taxon>
        <taxon>Ascomycota</taxon>
        <taxon>Pezizomycotina</taxon>
        <taxon>Eurotiomycetes</taxon>
        <taxon>Eurotiomycetidae</taxon>
        <taxon>Eurotiales</taxon>
        <taxon>Aspergillaceae</taxon>
        <taxon>Aspergillus</taxon>
        <taxon>Aspergillus subgen. Cremei</taxon>
    </lineage>
</organism>
<name>A0A1L9RR78_ASPWE</name>
<dbReference type="GO" id="GO:0005829">
    <property type="term" value="C:cytosol"/>
    <property type="evidence" value="ECO:0007669"/>
    <property type="project" value="TreeGrafter"/>
</dbReference>
<dbReference type="AlphaFoldDB" id="A0A1L9RR78"/>